<evidence type="ECO:0000256" key="6">
    <source>
        <dbReference type="ARBA" id="ARBA00022824"/>
    </source>
</evidence>
<dbReference type="PANTHER" id="PTHR15495:SF7">
    <property type="entry name" value="GPI INOSITOL-DEACYLASE"/>
    <property type="match status" value="1"/>
</dbReference>
<sequence>MSDAPPLRRYNLYQYREHSFPILSGVFGQNKSTAVPVLFIPGNAGSYGQIRSIASSTARQYYSMDSPRPEFSQARGPVEWWTIDFGEDFSAFSGRVLEDQAWYVNEAIRYLRSIYNVPGDEQYVTGERNMTVGLLGHSMGGVSARLALHMPNYIPGSVDTIVTLATPHAYPPVNVDRSLEKVYTTMNQPIPGKQLVISLGGGLLDNQVPSDASSLSLGRLHDPDGRLSSYTTTVAGLWSSLDHVSVVWCDQLRARIARAFLLDLLYFDMVAEPRADPELFQQRRSLWRSVLGLPLEAASPRERSVALLGSQSGPIELHDLSPPQKAYLWGELGLYNLTESSIVTHLLSPPGPNHRYDIDQTIADDNERLAFELVTNLGIGPTRISASLVHQDFEVFVLACVNAQIEGGKRENAFAQCSIVHPRAFSILPYSPRREDLFSKGDSFPNASFIYDAPTKSLSRLRFSADFLRNNHIEFFRIESRAKVSEAAHGHGNVTIMHAGWVPDKPYVLVGAPNWWSEHTFNLTQPESLADSTRHAPVWEWLAVDIDSSLLAYNLVLKPAKCLGTRDAARIDFMPILRTTNLATGDSRFYPSLPFGYVHLPMMLHGSAPFMPPANEVQKGTLFQLWVPPAFDKECPVPYEEITLTVNRRASVGLLLMRYRMALLSWPTAVLALAYIMSPTDGPTAALVSLAQPLGLAFLVGVPAAIHALASTAHSLSLGVRWYTVGVGLVSFRSILIGPGLALMSYALAMLASLVVDGLVLVLSRLVRPLGGEMHYTRRLAITGGCVLAFFCALLPYQLLVAACITGYAYVVLRSKAACRNQPQGAPSRVAHRVRAWNLIIFFWLLPLLLPTIAAWGRHGAGFWGVSLLGIIMRLWATAGMAALPFVHMGSIPANPAWSNTVKLTCFGALGASVVFYGARFTYVAYDLVMLIVYWEIGQRFIRTSASEEQEILLEPIAAYLNVPSEIESPLPRSVAESVVAENKSQPKCTAAPDDLLMKYLDTLDDYMNARTRTGASLGTAFQQLARAKIVLGNAGTHLGRDLYDERMTAQVHVTPELCTVRKEHETSAQLPKPSDKDGLRRRKHGTDERKELDEKDQPIKEESNTSSAAGAAGYDPLLQFCGLPPPSLRNSQRHFSEALDHLTRPGGVLALQAKLVELEDAIRAARTVE</sequence>
<keyword evidence="16" id="KW-1185">Reference proteome</keyword>
<comment type="similarity">
    <text evidence="2 12">Belongs to the GPI inositol-deacylase family.</text>
</comment>
<evidence type="ECO:0000256" key="11">
    <source>
        <dbReference type="ARBA" id="ARBA00048461"/>
    </source>
</evidence>
<protein>
    <recommendedName>
        <fullName evidence="12">GPI inositol-deacylase</fullName>
        <ecNumber evidence="12">3.1.-.-</ecNumber>
    </recommendedName>
</protein>
<feature type="domain" description="GPI inositol-deacylase PGAP1-like alpha/beta" evidence="14">
    <location>
        <begin position="33"/>
        <end position="260"/>
    </location>
</feature>
<dbReference type="GO" id="GO:0050185">
    <property type="term" value="F:phosphatidylinositol deacylase activity"/>
    <property type="evidence" value="ECO:0007669"/>
    <property type="project" value="TreeGrafter"/>
</dbReference>
<dbReference type="GO" id="GO:0006888">
    <property type="term" value="P:endoplasmic reticulum to Golgi vesicle-mediated transport"/>
    <property type="evidence" value="ECO:0007669"/>
    <property type="project" value="TreeGrafter"/>
</dbReference>
<keyword evidence="6 12" id="KW-0256">Endoplasmic reticulum</keyword>
<dbReference type="Pfam" id="PF21730">
    <property type="entry name" value="Vma22_CCDC115"/>
    <property type="match status" value="1"/>
</dbReference>
<feature type="transmembrane region" description="Helical" evidence="12">
    <location>
        <begin position="780"/>
        <end position="811"/>
    </location>
</feature>
<comment type="function">
    <text evidence="12">Involved in inositol deacylation of GPI-anchored proteins which plays important roles in the quality control and ER-associated degradation of GPI-anchored proteins.</text>
</comment>
<evidence type="ECO:0000256" key="4">
    <source>
        <dbReference type="ARBA" id="ARBA00022692"/>
    </source>
</evidence>
<dbReference type="InterPro" id="IPR040357">
    <property type="entry name" value="Vma22/CCDC115"/>
</dbReference>
<feature type="transmembrane region" description="Helical" evidence="12">
    <location>
        <begin position="722"/>
        <end position="742"/>
    </location>
</feature>
<evidence type="ECO:0000256" key="12">
    <source>
        <dbReference type="RuleBase" id="RU365011"/>
    </source>
</evidence>
<dbReference type="GO" id="GO:0006505">
    <property type="term" value="P:GPI anchor metabolic process"/>
    <property type="evidence" value="ECO:0007669"/>
    <property type="project" value="TreeGrafter"/>
</dbReference>
<dbReference type="Pfam" id="PF07819">
    <property type="entry name" value="PGAP1"/>
    <property type="match status" value="1"/>
</dbReference>
<dbReference type="Gene3D" id="3.40.50.1820">
    <property type="entry name" value="alpha/beta hydrolase"/>
    <property type="match status" value="1"/>
</dbReference>
<evidence type="ECO:0000256" key="9">
    <source>
        <dbReference type="ARBA" id="ARBA00023136"/>
    </source>
</evidence>
<evidence type="ECO:0000256" key="5">
    <source>
        <dbReference type="ARBA" id="ARBA00022801"/>
    </source>
</evidence>
<evidence type="ECO:0000256" key="2">
    <source>
        <dbReference type="ARBA" id="ARBA00006931"/>
    </source>
</evidence>
<evidence type="ECO:0000256" key="3">
    <source>
        <dbReference type="ARBA" id="ARBA00022448"/>
    </source>
</evidence>
<evidence type="ECO:0000256" key="7">
    <source>
        <dbReference type="ARBA" id="ARBA00022927"/>
    </source>
</evidence>
<gene>
    <name evidence="15" type="primary">BST1</name>
    <name evidence="15" type="ORF">MCUN1_000863</name>
</gene>
<feature type="region of interest" description="Disordered" evidence="13">
    <location>
        <begin position="1061"/>
        <end position="1112"/>
    </location>
</feature>
<dbReference type="Proteomes" id="UP001219933">
    <property type="component" value="Chromosome 1"/>
</dbReference>
<comment type="subcellular location">
    <subcellularLocation>
        <location evidence="1">Endoplasmic reticulum membrane</location>
        <topology evidence="1">Multi-pass membrane protein</topology>
    </subcellularLocation>
</comment>
<dbReference type="GO" id="GO:0005789">
    <property type="term" value="C:endoplasmic reticulum membrane"/>
    <property type="evidence" value="ECO:0007669"/>
    <property type="project" value="UniProtKB-SubCell"/>
</dbReference>
<comment type="catalytic activity">
    <reaction evidence="11">
        <text>a monoacylglycerol + H2O = glycerol + a fatty acid + H(+)</text>
        <dbReference type="Rhea" id="RHEA:15245"/>
        <dbReference type="ChEBI" id="CHEBI:15377"/>
        <dbReference type="ChEBI" id="CHEBI:15378"/>
        <dbReference type="ChEBI" id="CHEBI:17408"/>
        <dbReference type="ChEBI" id="CHEBI:17754"/>
        <dbReference type="ChEBI" id="CHEBI:28868"/>
    </reaction>
</comment>
<evidence type="ECO:0000256" key="8">
    <source>
        <dbReference type="ARBA" id="ARBA00022989"/>
    </source>
</evidence>
<feature type="transmembrane region" description="Helical" evidence="12">
    <location>
        <begin position="907"/>
        <end position="935"/>
    </location>
</feature>
<dbReference type="InterPro" id="IPR029058">
    <property type="entry name" value="AB_hydrolase_fold"/>
</dbReference>
<dbReference type="EMBL" id="CP119877">
    <property type="protein sequence ID" value="WFD34035.1"/>
    <property type="molecule type" value="Genomic_DNA"/>
</dbReference>
<evidence type="ECO:0000313" key="16">
    <source>
        <dbReference type="Proteomes" id="UP001219933"/>
    </source>
</evidence>
<organism evidence="15 16">
    <name type="scientific">Malassezia cuniculi</name>
    <dbReference type="NCBI Taxonomy" id="948313"/>
    <lineage>
        <taxon>Eukaryota</taxon>
        <taxon>Fungi</taxon>
        <taxon>Dikarya</taxon>
        <taxon>Basidiomycota</taxon>
        <taxon>Ustilaginomycotina</taxon>
        <taxon>Malasseziomycetes</taxon>
        <taxon>Malasseziales</taxon>
        <taxon>Malasseziaceae</taxon>
        <taxon>Malassezia</taxon>
    </lineage>
</organism>
<feature type="compositionally biased region" description="Basic and acidic residues" evidence="13">
    <location>
        <begin position="1086"/>
        <end position="1104"/>
    </location>
</feature>
<dbReference type="PANTHER" id="PTHR15495">
    <property type="entry name" value="NEGATIVE REGULATOR OF VESICLE FORMATION-RELATED"/>
    <property type="match status" value="1"/>
</dbReference>
<comment type="catalytic activity">
    <reaction evidence="10">
        <text>a diacylglycerol + H2O = a monoacylglycerol + a fatty acid + H(+)</text>
        <dbReference type="Rhea" id="RHEA:32731"/>
        <dbReference type="ChEBI" id="CHEBI:15377"/>
        <dbReference type="ChEBI" id="CHEBI:15378"/>
        <dbReference type="ChEBI" id="CHEBI:17408"/>
        <dbReference type="ChEBI" id="CHEBI:18035"/>
        <dbReference type="ChEBI" id="CHEBI:28868"/>
    </reaction>
</comment>
<feature type="transmembrane region" description="Helical" evidence="12">
    <location>
        <begin position="863"/>
        <end position="887"/>
    </location>
</feature>
<name>A0AAF0J5G4_9BASI</name>
<dbReference type="GO" id="GO:0015031">
    <property type="term" value="P:protein transport"/>
    <property type="evidence" value="ECO:0007669"/>
    <property type="project" value="UniProtKB-KW"/>
</dbReference>
<feature type="transmembrane region" description="Helical" evidence="12">
    <location>
        <begin position="690"/>
        <end position="710"/>
    </location>
</feature>
<dbReference type="SUPFAM" id="SSF53474">
    <property type="entry name" value="alpha/beta-Hydrolases"/>
    <property type="match status" value="1"/>
</dbReference>
<evidence type="ECO:0000256" key="13">
    <source>
        <dbReference type="SAM" id="MobiDB-lite"/>
    </source>
</evidence>
<evidence type="ECO:0000313" key="15">
    <source>
        <dbReference type="EMBL" id="WFD34035.1"/>
    </source>
</evidence>
<evidence type="ECO:0000256" key="10">
    <source>
        <dbReference type="ARBA" id="ARBA00047591"/>
    </source>
</evidence>
<feature type="transmembrane region" description="Helical" evidence="12">
    <location>
        <begin position="659"/>
        <end position="678"/>
    </location>
</feature>
<evidence type="ECO:0000256" key="1">
    <source>
        <dbReference type="ARBA" id="ARBA00004477"/>
    </source>
</evidence>
<dbReference type="EC" id="3.1.-.-" evidence="12"/>
<keyword evidence="4 12" id="KW-0812">Transmembrane</keyword>
<feature type="transmembrane region" description="Helical" evidence="12">
    <location>
        <begin position="748"/>
        <end position="768"/>
    </location>
</feature>
<accession>A0AAF0J5G4</accession>
<evidence type="ECO:0000259" key="14">
    <source>
        <dbReference type="Pfam" id="PF07819"/>
    </source>
</evidence>
<feature type="transmembrane region" description="Helical" evidence="12">
    <location>
        <begin position="836"/>
        <end position="856"/>
    </location>
</feature>
<keyword evidence="7 12" id="KW-0653">Protein transport</keyword>
<dbReference type="InterPro" id="IPR012908">
    <property type="entry name" value="PGAP1-ab_dom-like"/>
</dbReference>
<dbReference type="InterPro" id="IPR039529">
    <property type="entry name" value="PGAP1/BST1"/>
</dbReference>
<keyword evidence="8 12" id="KW-1133">Transmembrane helix</keyword>
<keyword evidence="5 12" id="KW-0378">Hydrolase</keyword>
<dbReference type="GO" id="GO:0070072">
    <property type="term" value="P:vacuolar proton-transporting V-type ATPase complex assembly"/>
    <property type="evidence" value="ECO:0007669"/>
    <property type="project" value="InterPro"/>
</dbReference>
<keyword evidence="9 12" id="KW-0472">Membrane</keyword>
<proteinExistence type="inferred from homology"/>
<dbReference type="AlphaFoldDB" id="A0AAF0J5G4"/>
<reference evidence="15" key="1">
    <citation type="submission" date="2023-03" db="EMBL/GenBank/DDBJ databases">
        <title>Mating type loci evolution in Malassezia.</title>
        <authorList>
            <person name="Coelho M.A."/>
        </authorList>
    </citation>
    <scope>NUCLEOTIDE SEQUENCE</scope>
    <source>
        <strain evidence="15">CBS 11721</strain>
    </source>
</reference>
<keyword evidence="3 12" id="KW-0813">Transport</keyword>